<keyword evidence="2" id="KW-1185">Reference proteome</keyword>
<organism evidence="1 2">
    <name type="scientific">Orchesella dallaii</name>
    <dbReference type="NCBI Taxonomy" id="48710"/>
    <lineage>
        <taxon>Eukaryota</taxon>
        <taxon>Metazoa</taxon>
        <taxon>Ecdysozoa</taxon>
        <taxon>Arthropoda</taxon>
        <taxon>Hexapoda</taxon>
        <taxon>Collembola</taxon>
        <taxon>Entomobryomorpha</taxon>
        <taxon>Entomobryoidea</taxon>
        <taxon>Orchesellidae</taxon>
        <taxon>Orchesellinae</taxon>
        <taxon>Orchesella</taxon>
    </lineage>
</organism>
<gene>
    <name evidence="1" type="ORF">ODALV1_LOCUS9900</name>
</gene>
<sequence>MVLVASIPTKGESSEVDLQDARDGIIPQLQTVFQIKLQGVLYSLINSNNPITWKAAKTAADIADSFLLVVRSNPEAENVMKLLFGTAETAGFEVSASWVADRGSVRNTHIAVQYNNVDGELKYTALDEDSALNAYFATYEPIDNH</sequence>
<dbReference type="Proteomes" id="UP001642540">
    <property type="component" value="Unassembled WGS sequence"/>
</dbReference>
<comment type="caution">
    <text evidence="1">The sequence shown here is derived from an EMBL/GenBank/DDBJ whole genome shotgun (WGS) entry which is preliminary data.</text>
</comment>
<accession>A0ABP1QJ70</accession>
<name>A0ABP1QJ70_9HEXA</name>
<proteinExistence type="predicted"/>
<dbReference type="EMBL" id="CAXLJM020000030">
    <property type="protein sequence ID" value="CAL8098325.1"/>
    <property type="molecule type" value="Genomic_DNA"/>
</dbReference>
<reference evidence="1 2" key="1">
    <citation type="submission" date="2024-08" db="EMBL/GenBank/DDBJ databases">
        <authorList>
            <person name="Cucini C."/>
            <person name="Frati F."/>
        </authorList>
    </citation>
    <scope>NUCLEOTIDE SEQUENCE [LARGE SCALE GENOMIC DNA]</scope>
</reference>
<evidence type="ECO:0000313" key="1">
    <source>
        <dbReference type="EMBL" id="CAL8098325.1"/>
    </source>
</evidence>
<protein>
    <submittedName>
        <fullName evidence="1">Uncharacterized protein</fullName>
    </submittedName>
</protein>
<evidence type="ECO:0000313" key="2">
    <source>
        <dbReference type="Proteomes" id="UP001642540"/>
    </source>
</evidence>